<dbReference type="EMBL" id="JAURTK010000038">
    <property type="protein sequence ID" value="MDP9651890.1"/>
    <property type="molecule type" value="Genomic_DNA"/>
</dbReference>
<evidence type="ECO:0000313" key="2">
    <source>
        <dbReference type="Proteomes" id="UP001229486"/>
    </source>
</evidence>
<comment type="caution">
    <text evidence="1">The sequence shown here is derived from an EMBL/GenBank/DDBJ whole genome shotgun (WGS) entry which is preliminary data.</text>
</comment>
<feature type="non-terminal residue" evidence="1">
    <location>
        <position position="108"/>
    </location>
</feature>
<proteinExistence type="predicted"/>
<protein>
    <submittedName>
        <fullName evidence="1">Uncharacterized protein</fullName>
    </submittedName>
</protein>
<evidence type="ECO:0000313" key="1">
    <source>
        <dbReference type="EMBL" id="MDP9651890.1"/>
    </source>
</evidence>
<organism evidence="1 2">
    <name type="scientific">Paraburkholderia caledonica</name>
    <dbReference type="NCBI Taxonomy" id="134536"/>
    <lineage>
        <taxon>Bacteria</taxon>
        <taxon>Pseudomonadati</taxon>
        <taxon>Pseudomonadota</taxon>
        <taxon>Betaproteobacteria</taxon>
        <taxon>Burkholderiales</taxon>
        <taxon>Burkholderiaceae</taxon>
        <taxon>Paraburkholderia</taxon>
    </lineage>
</organism>
<dbReference type="RefSeq" id="WP_392396394.1">
    <property type="nucleotide sequence ID" value="NZ_JAURTK010000038.1"/>
</dbReference>
<dbReference type="Proteomes" id="UP001229486">
    <property type="component" value="Unassembled WGS sequence"/>
</dbReference>
<gene>
    <name evidence="1" type="ORF">J2793_007365</name>
</gene>
<dbReference type="AlphaFoldDB" id="A0AB73IPP8"/>
<reference evidence="1" key="1">
    <citation type="submission" date="2023-07" db="EMBL/GenBank/DDBJ databases">
        <title>Sorghum-associated microbial communities from plants grown in Nebraska, USA.</title>
        <authorList>
            <person name="Schachtman D."/>
        </authorList>
    </citation>
    <scope>NUCLEOTIDE SEQUENCE</scope>
    <source>
        <strain evidence="1">DS1061</strain>
    </source>
</reference>
<accession>A0AB73IPP8</accession>
<name>A0AB73IPP8_9BURK</name>
<sequence length="108" mass="11177">MAAKDFGVPMAEGGGSYSPVHVGTTTAPPGRITLHLGVIDVPYVDGGSKGKKGKKSAATKTTGEVAEILEEKYGVLDTFAFARLPDITKALEDSIAGQLETMMMGGHP</sequence>